<dbReference type="CDD" id="cd01650">
    <property type="entry name" value="RT_nLTR_like"/>
    <property type="match status" value="1"/>
</dbReference>
<dbReference type="InterPro" id="IPR000477">
    <property type="entry name" value="RT_dom"/>
</dbReference>
<accession>A0ABQ4ZRT5</accession>
<dbReference type="PANTHER" id="PTHR33116:SF77">
    <property type="entry name" value="RNA-DIRECTED DNA POLYMERASE"/>
    <property type="match status" value="1"/>
</dbReference>
<dbReference type="Gene3D" id="3.60.10.10">
    <property type="entry name" value="Endonuclease/exonuclease/phosphatase"/>
    <property type="match status" value="1"/>
</dbReference>
<evidence type="ECO:0000313" key="2">
    <source>
        <dbReference type="EMBL" id="GJS93009.1"/>
    </source>
</evidence>
<proteinExistence type="predicted"/>
<keyword evidence="2" id="KW-0808">Transferase</keyword>
<dbReference type="InterPro" id="IPR036691">
    <property type="entry name" value="Endo/exonu/phosph_ase_sf"/>
</dbReference>
<dbReference type="InterPro" id="IPR005135">
    <property type="entry name" value="Endo/exonuclease/phosphatase"/>
</dbReference>
<keyword evidence="3" id="KW-1185">Reference proteome</keyword>
<comment type="caution">
    <text evidence="2">The sequence shown here is derived from an EMBL/GenBank/DDBJ whole genome shotgun (WGS) entry which is preliminary data.</text>
</comment>
<keyword evidence="2" id="KW-0695">RNA-directed DNA polymerase</keyword>
<dbReference type="Pfam" id="PF00078">
    <property type="entry name" value="RVT_1"/>
    <property type="match status" value="1"/>
</dbReference>
<organism evidence="2 3">
    <name type="scientific">Tanacetum coccineum</name>
    <dbReference type="NCBI Taxonomy" id="301880"/>
    <lineage>
        <taxon>Eukaryota</taxon>
        <taxon>Viridiplantae</taxon>
        <taxon>Streptophyta</taxon>
        <taxon>Embryophyta</taxon>
        <taxon>Tracheophyta</taxon>
        <taxon>Spermatophyta</taxon>
        <taxon>Magnoliopsida</taxon>
        <taxon>eudicotyledons</taxon>
        <taxon>Gunneridae</taxon>
        <taxon>Pentapetalae</taxon>
        <taxon>asterids</taxon>
        <taxon>campanulids</taxon>
        <taxon>Asterales</taxon>
        <taxon>Asteraceae</taxon>
        <taxon>Asteroideae</taxon>
        <taxon>Anthemideae</taxon>
        <taxon>Anthemidinae</taxon>
        <taxon>Tanacetum</taxon>
    </lineage>
</organism>
<dbReference type="SUPFAM" id="SSF56219">
    <property type="entry name" value="DNase I-like"/>
    <property type="match status" value="1"/>
</dbReference>
<dbReference type="PROSITE" id="PS50878">
    <property type="entry name" value="RT_POL"/>
    <property type="match status" value="1"/>
</dbReference>
<dbReference type="GO" id="GO:0003964">
    <property type="term" value="F:RNA-directed DNA polymerase activity"/>
    <property type="evidence" value="ECO:0007669"/>
    <property type="project" value="UniProtKB-KW"/>
</dbReference>
<dbReference type="PANTHER" id="PTHR33116">
    <property type="entry name" value="REVERSE TRANSCRIPTASE ZINC-BINDING DOMAIN-CONTAINING PROTEIN-RELATED-RELATED"/>
    <property type="match status" value="1"/>
</dbReference>
<reference evidence="2" key="1">
    <citation type="journal article" date="2022" name="Int. J. Mol. Sci.">
        <title>Draft Genome of Tanacetum Coccineum: Genomic Comparison of Closely Related Tanacetum-Family Plants.</title>
        <authorList>
            <person name="Yamashiro T."/>
            <person name="Shiraishi A."/>
            <person name="Nakayama K."/>
            <person name="Satake H."/>
        </authorList>
    </citation>
    <scope>NUCLEOTIDE SEQUENCE</scope>
</reference>
<keyword evidence="2" id="KW-0548">Nucleotidyltransferase</keyword>
<reference evidence="2" key="2">
    <citation type="submission" date="2022-01" db="EMBL/GenBank/DDBJ databases">
        <authorList>
            <person name="Yamashiro T."/>
            <person name="Shiraishi A."/>
            <person name="Satake H."/>
            <person name="Nakayama K."/>
        </authorList>
    </citation>
    <scope>NUCLEOTIDE SEQUENCE</scope>
</reference>
<dbReference type="Pfam" id="PF13966">
    <property type="entry name" value="zf-RVT"/>
    <property type="match status" value="1"/>
</dbReference>
<feature type="domain" description="Reverse transcriptase" evidence="1">
    <location>
        <begin position="443"/>
        <end position="720"/>
    </location>
</feature>
<sequence length="1171" mass="133932">MESVSAMEVKFLWGNYFFDHIISEASGNSGGILCAWDTNFFKKDHHTISDNFIALYGTWIPNNQKLLIISVYAPQSVSSKRMLWSYLESLITSWNGESLIMGDFNEVRCIEERWGSVFNSHGANAFNSFISNSGLNDIQLEGFSFTWAHPSATKMSKLDRFLMSNGLLSAFPLISAICLDRHLSDHRPILLKEVFSDFGPTPFRFYHSWLELPGFDDLVSKSWNSFTLDDSNGMIRFKKKLQMLKKEIRAWTLDFKRHQVGLSKDLKSKLCDIDKVLDQGGVTDDILLSRLEVLKQLHDVQSSNNRDIMQKAKIRWAIEGDENSKYFHAIINKKRANLSVKGIMVDGDWIVEPDLVKQEFRRHFTDRFQDPGSRRGSLNFPFPNRLNNDQILELESPISNEDIRTAVWGCGVDKSPGPDGFTFEFFRKYWTVVGPDFCIAVKWFFDHGVFAIGCNSSFVALIPKVLDPKVVSDYRPISLIGSLYKVVTKILASRLSLVISDLISDVQTAFLPNRQILDGPFIINEILARCKLKKQQAMIFKVDFAKAYDSVRWDYLDDVLISFGFGPKWRSWIRGSLSSGKASILVNGSPTTEFHLYRGLKQGDPLAPFLFLLIMESLHLSFSRAVEAGIFKGYKIDPSTTLSHLFYADDAVFIGEWSHSNLKGIMNILRCFSLLSGMSINIQKSHLLGVGIPDNCVAEAAKSIGCLIMKAPFKYLGILVGDNMSSKKAWDETINKMKKRLSRWKLNTLSVGGRLTLLKSVLGSTPIYNMSIFKVPKSVLNYMESLRRNFFNGIQEGDRKIAWVKWSKVLASKKFGGLGVSSFFALNRALLFKWVWRYLSHDNSLWFRIISALHGLNGHVLSAAFNSTWSSIITEVNSLKVKGVDLISHCKIRVGKGTGTSFWKDLWIGDNLLKLSFPRLFALEENKDISVADKMNTSISSSFRRHVRGGVESQQLDQLSLLLDTVILSNMDDRWFWDLNGDGVFQVKDVRSMLDEAFLPKMEVPTRWIKSIPIKVNVFAWKLYLDRLPTRSNLSRRNVSLPSLACPLCDHVLEDSSHLFFGCSVAKDIQKLICRWWNLDVHPYESYEDWLSWFKSIRLGSKTKEVLEGVFYVSWWSLWNFRNQFLFASPIPRKDAIFDNIVLRSFYWCVARCNRTLNWVSWLQHPFLIPL</sequence>
<evidence type="ECO:0000259" key="1">
    <source>
        <dbReference type="PROSITE" id="PS50878"/>
    </source>
</evidence>
<gene>
    <name evidence="2" type="ORF">Tco_0799977</name>
</gene>
<name>A0ABQ4ZRT5_9ASTR</name>
<evidence type="ECO:0000313" key="3">
    <source>
        <dbReference type="Proteomes" id="UP001151760"/>
    </source>
</evidence>
<dbReference type="EMBL" id="BQNB010011624">
    <property type="protein sequence ID" value="GJS93009.1"/>
    <property type="molecule type" value="Genomic_DNA"/>
</dbReference>
<dbReference type="Pfam" id="PF14529">
    <property type="entry name" value="Exo_endo_phos_2"/>
    <property type="match status" value="1"/>
</dbReference>
<protein>
    <submittedName>
        <fullName evidence="2">RNA-directed DNA polymerase, eukaryota</fullName>
    </submittedName>
</protein>
<dbReference type="InterPro" id="IPR026960">
    <property type="entry name" value="RVT-Znf"/>
</dbReference>
<dbReference type="Proteomes" id="UP001151760">
    <property type="component" value="Unassembled WGS sequence"/>
</dbReference>